<name>A0A7M1RPE3_9CAUD</name>
<dbReference type="RefSeq" id="YP_010113758.1">
    <property type="nucleotide sequence ID" value="NC_055908.1"/>
</dbReference>
<organism evidence="1 2">
    <name type="scientific">Bacillus phage DLc1</name>
    <dbReference type="NCBI Taxonomy" id="2777318"/>
    <lineage>
        <taxon>Viruses</taxon>
        <taxon>Duplodnaviria</taxon>
        <taxon>Heunggongvirae</taxon>
        <taxon>Uroviricota</taxon>
        <taxon>Caudoviricetes</taxon>
        <taxon>Salasmaviridae</taxon>
        <taxon>Huangshavirus</taxon>
        <taxon>Huangshavirus dlcuna</taxon>
    </lineage>
</organism>
<reference evidence="1 2" key="1">
    <citation type="submission" date="2020-09" db="EMBL/GenBank/DDBJ databases">
        <authorList>
            <person name="Li C."/>
            <person name="Ding Y."/>
            <person name="Wu Q."/>
        </authorList>
    </citation>
    <scope>NUCLEOTIDE SEQUENCE [LARGE SCALE GENOMIC DNA]</scope>
</reference>
<accession>A0A7M1RPE3</accession>
<sequence>MEEYKIESCWGNIHEGYLPVLKEYGYKEETSTIYLTHLHDIFDLQTKLKDLKLDTTLYPSIIVENGKMFIYDDYIE</sequence>
<evidence type="ECO:0000313" key="1">
    <source>
        <dbReference type="EMBL" id="QOR56277.1"/>
    </source>
</evidence>
<dbReference type="GeneID" id="65132296"/>
<evidence type="ECO:0000313" key="2">
    <source>
        <dbReference type="Proteomes" id="UP000593635"/>
    </source>
</evidence>
<dbReference type="KEGG" id="vg:65132296"/>
<keyword evidence="2" id="KW-1185">Reference proteome</keyword>
<dbReference type="Proteomes" id="UP000593635">
    <property type="component" value="Segment"/>
</dbReference>
<dbReference type="EMBL" id="MW012634">
    <property type="protein sequence ID" value="QOR56277.1"/>
    <property type="molecule type" value="Genomic_DNA"/>
</dbReference>
<protein>
    <submittedName>
        <fullName evidence="1">Uncharacterized protein</fullName>
    </submittedName>
</protein>
<proteinExistence type="predicted"/>